<gene>
    <name evidence="1" type="ORF">RAJCM14343_3936</name>
</gene>
<dbReference type="Proteomes" id="UP000325466">
    <property type="component" value="Unassembled WGS sequence"/>
</dbReference>
<name>A0ABQ0YQE2_9NOCA</name>
<evidence type="ECO:0000313" key="2">
    <source>
        <dbReference type="Proteomes" id="UP000325466"/>
    </source>
</evidence>
<sequence>MTRQGVSPMPRDTGYKRTMFAGRRRFDPDLVRIEWRA</sequence>
<accession>A0ABQ0YQE2</accession>
<keyword evidence="2" id="KW-1185">Reference proteome</keyword>
<evidence type="ECO:0008006" key="3">
    <source>
        <dbReference type="Google" id="ProtNLM"/>
    </source>
</evidence>
<reference evidence="1 2" key="1">
    <citation type="journal article" date="2018" name="Biodegradation">
        <title>1,4-Dioxane degradation characteristics of Rhodococcus aetherivorans JCM 14343.</title>
        <authorList>
            <person name="Inoue D."/>
            <person name="Tsunoda T."/>
            <person name="Yamamoto N."/>
            <person name="Ike M."/>
            <person name="Sei K."/>
        </authorList>
    </citation>
    <scope>NUCLEOTIDE SEQUENCE [LARGE SCALE GENOMIC DNA]</scope>
    <source>
        <strain evidence="1 2">JCM 14343</strain>
    </source>
</reference>
<protein>
    <recommendedName>
        <fullName evidence="3">Transposase</fullName>
    </recommendedName>
</protein>
<proteinExistence type="predicted"/>
<evidence type="ECO:0000313" key="1">
    <source>
        <dbReference type="EMBL" id="GES38671.1"/>
    </source>
</evidence>
<dbReference type="EMBL" id="BLAH01000096">
    <property type="protein sequence ID" value="GES38671.1"/>
    <property type="molecule type" value="Genomic_DNA"/>
</dbReference>
<comment type="caution">
    <text evidence="1">The sequence shown here is derived from an EMBL/GenBank/DDBJ whole genome shotgun (WGS) entry which is preliminary data.</text>
</comment>
<organism evidence="1 2">
    <name type="scientific">Rhodococcus aetherivorans</name>
    <dbReference type="NCBI Taxonomy" id="191292"/>
    <lineage>
        <taxon>Bacteria</taxon>
        <taxon>Bacillati</taxon>
        <taxon>Actinomycetota</taxon>
        <taxon>Actinomycetes</taxon>
        <taxon>Mycobacteriales</taxon>
        <taxon>Nocardiaceae</taxon>
        <taxon>Rhodococcus</taxon>
    </lineage>
</organism>